<sequence>MKFSVTYLALFVAGTLAQFTINTPANVVECQPTLLQWSGGTAPYYLSILPGATPNGAAVENLGQQNSTSVTWVCNIQSGTSLGLTLRDSTGLTAQSAPFTVNPGSSTTCTNTTSLSSGPTVATSAAAPTGTTPTTSGVSGTGTTAHTTSATTAAGSASTSSSAASANVIRVGAAGIAGAAAVVALLF</sequence>
<keyword evidence="2" id="KW-0732">Signal</keyword>
<dbReference type="GeneID" id="64699108"/>
<evidence type="ECO:0000313" key="4">
    <source>
        <dbReference type="Proteomes" id="UP000823399"/>
    </source>
</evidence>
<dbReference type="RefSeq" id="XP_041294322.1">
    <property type="nucleotide sequence ID" value="XM_041436849.1"/>
</dbReference>
<evidence type="ECO:0008006" key="5">
    <source>
        <dbReference type="Google" id="ProtNLM"/>
    </source>
</evidence>
<comment type="caution">
    <text evidence="3">The sequence shown here is derived from an EMBL/GenBank/DDBJ whole genome shotgun (WGS) entry which is preliminary data.</text>
</comment>
<reference evidence="3" key="1">
    <citation type="journal article" date="2020" name="New Phytol.">
        <title>Comparative genomics reveals dynamic genome evolution in host specialist ectomycorrhizal fungi.</title>
        <authorList>
            <person name="Lofgren L.A."/>
            <person name="Nguyen N.H."/>
            <person name="Vilgalys R."/>
            <person name="Ruytinx J."/>
            <person name="Liao H.L."/>
            <person name="Branco S."/>
            <person name="Kuo A."/>
            <person name="LaButti K."/>
            <person name="Lipzen A."/>
            <person name="Andreopoulos W."/>
            <person name="Pangilinan J."/>
            <person name="Riley R."/>
            <person name="Hundley H."/>
            <person name="Na H."/>
            <person name="Barry K."/>
            <person name="Grigoriev I.V."/>
            <person name="Stajich J.E."/>
            <person name="Kennedy P.G."/>
        </authorList>
    </citation>
    <scope>NUCLEOTIDE SEQUENCE</scope>
    <source>
        <strain evidence="3">FC423</strain>
    </source>
</reference>
<protein>
    <recommendedName>
        <fullName evidence="5">GPI anchored protein</fullName>
    </recommendedName>
</protein>
<dbReference type="OrthoDB" id="3362246at2759"/>
<name>A0A9P7FAW8_9AGAM</name>
<dbReference type="PANTHER" id="PTHR37487">
    <property type="entry name" value="CHROMOSOME 1, WHOLE GENOME SHOTGUN SEQUENCE"/>
    <property type="match status" value="1"/>
</dbReference>
<organism evidence="3 4">
    <name type="scientific">Suillus discolor</name>
    <dbReference type="NCBI Taxonomy" id="1912936"/>
    <lineage>
        <taxon>Eukaryota</taxon>
        <taxon>Fungi</taxon>
        <taxon>Dikarya</taxon>
        <taxon>Basidiomycota</taxon>
        <taxon>Agaricomycotina</taxon>
        <taxon>Agaricomycetes</taxon>
        <taxon>Agaricomycetidae</taxon>
        <taxon>Boletales</taxon>
        <taxon>Suillineae</taxon>
        <taxon>Suillaceae</taxon>
        <taxon>Suillus</taxon>
    </lineage>
</organism>
<feature type="chain" id="PRO_5040240675" description="GPI anchored protein" evidence="2">
    <location>
        <begin position="18"/>
        <end position="187"/>
    </location>
</feature>
<keyword evidence="4" id="KW-1185">Reference proteome</keyword>
<proteinExistence type="predicted"/>
<feature type="region of interest" description="Disordered" evidence="1">
    <location>
        <begin position="110"/>
        <end position="157"/>
    </location>
</feature>
<evidence type="ECO:0000313" key="3">
    <source>
        <dbReference type="EMBL" id="KAG2110848.1"/>
    </source>
</evidence>
<dbReference type="EMBL" id="JABBWM010000019">
    <property type="protein sequence ID" value="KAG2110848.1"/>
    <property type="molecule type" value="Genomic_DNA"/>
</dbReference>
<dbReference type="AlphaFoldDB" id="A0A9P7FAW8"/>
<accession>A0A9P7FAW8</accession>
<evidence type="ECO:0000256" key="2">
    <source>
        <dbReference type="SAM" id="SignalP"/>
    </source>
</evidence>
<evidence type="ECO:0000256" key="1">
    <source>
        <dbReference type="SAM" id="MobiDB-lite"/>
    </source>
</evidence>
<dbReference type="PANTHER" id="PTHR37487:SF2">
    <property type="entry name" value="EXPRESSED PROTEIN"/>
    <property type="match status" value="1"/>
</dbReference>
<dbReference type="Proteomes" id="UP000823399">
    <property type="component" value="Unassembled WGS sequence"/>
</dbReference>
<feature type="signal peptide" evidence="2">
    <location>
        <begin position="1"/>
        <end position="17"/>
    </location>
</feature>
<gene>
    <name evidence="3" type="ORF">F5147DRAFT_687509</name>
</gene>